<evidence type="ECO:0000313" key="2">
    <source>
        <dbReference type="Proteomes" id="UP001485043"/>
    </source>
</evidence>
<evidence type="ECO:0000313" key="1">
    <source>
        <dbReference type="EMBL" id="KAK9869061.1"/>
    </source>
</evidence>
<reference evidence="1 2" key="1">
    <citation type="journal article" date="2024" name="Nat. Commun.">
        <title>Phylogenomics reveals the evolutionary origins of lichenization in chlorophyte algae.</title>
        <authorList>
            <person name="Puginier C."/>
            <person name="Libourel C."/>
            <person name="Otte J."/>
            <person name="Skaloud P."/>
            <person name="Haon M."/>
            <person name="Grisel S."/>
            <person name="Petersen M."/>
            <person name="Berrin J.G."/>
            <person name="Delaux P.M."/>
            <person name="Dal Grande F."/>
            <person name="Keller J."/>
        </authorList>
    </citation>
    <scope>NUCLEOTIDE SEQUENCE [LARGE SCALE GENOMIC DNA]</scope>
    <source>
        <strain evidence="1 2">SAG 2523</strain>
    </source>
</reference>
<name>A0AAW1TLJ6_9CHLO</name>
<comment type="caution">
    <text evidence="1">The sequence shown here is derived from an EMBL/GenBank/DDBJ whole genome shotgun (WGS) entry which is preliminary data.</text>
</comment>
<dbReference type="Proteomes" id="UP001485043">
    <property type="component" value="Unassembled WGS sequence"/>
</dbReference>
<proteinExistence type="predicted"/>
<gene>
    <name evidence="1" type="ORF">WJX84_012232</name>
</gene>
<keyword evidence="2" id="KW-1185">Reference proteome</keyword>
<protein>
    <submittedName>
        <fullName evidence="1">Uncharacterized protein</fullName>
    </submittedName>
</protein>
<sequence length="79" mass="9029">MASRDKDDYKVQEVFLLKRQPQNLRVLDKWHRAGPLEGGTLHGTPTWPGDWLIDLVVRLSTGGNDSVWLKSTSRQVVKM</sequence>
<accession>A0AAW1TLJ6</accession>
<dbReference type="EMBL" id="JALJOV010000002">
    <property type="protein sequence ID" value="KAK9869061.1"/>
    <property type="molecule type" value="Genomic_DNA"/>
</dbReference>
<organism evidence="1 2">
    <name type="scientific">Apatococcus fuscideae</name>
    <dbReference type="NCBI Taxonomy" id="2026836"/>
    <lineage>
        <taxon>Eukaryota</taxon>
        <taxon>Viridiplantae</taxon>
        <taxon>Chlorophyta</taxon>
        <taxon>core chlorophytes</taxon>
        <taxon>Trebouxiophyceae</taxon>
        <taxon>Chlorellales</taxon>
        <taxon>Chlorellaceae</taxon>
        <taxon>Apatococcus</taxon>
    </lineage>
</organism>
<dbReference type="AlphaFoldDB" id="A0AAW1TLJ6"/>